<accession>A0A8X6FJZ2</accession>
<reference evidence="1" key="1">
    <citation type="submission" date="2020-07" db="EMBL/GenBank/DDBJ databases">
        <title>Multicomponent nature underlies the extraordinary mechanical properties of spider dragline silk.</title>
        <authorList>
            <person name="Kono N."/>
            <person name="Nakamura H."/>
            <person name="Mori M."/>
            <person name="Yoshida Y."/>
            <person name="Ohtoshi R."/>
            <person name="Malay A.D."/>
            <person name="Moran D.A.P."/>
            <person name="Tomita M."/>
            <person name="Numata K."/>
            <person name="Arakawa K."/>
        </authorList>
    </citation>
    <scope>NUCLEOTIDE SEQUENCE</scope>
</reference>
<dbReference type="AlphaFoldDB" id="A0A8X6FJZ2"/>
<comment type="caution">
    <text evidence="1">The sequence shown here is derived from an EMBL/GenBank/DDBJ whole genome shotgun (WGS) entry which is preliminary data.</text>
</comment>
<evidence type="ECO:0000313" key="2">
    <source>
        <dbReference type="Proteomes" id="UP000887116"/>
    </source>
</evidence>
<keyword evidence="2" id="KW-1185">Reference proteome</keyword>
<evidence type="ECO:0000313" key="1">
    <source>
        <dbReference type="EMBL" id="GFQ81866.1"/>
    </source>
</evidence>
<dbReference type="EMBL" id="BMAO01022421">
    <property type="protein sequence ID" value="GFQ81866.1"/>
    <property type="molecule type" value="Genomic_DNA"/>
</dbReference>
<name>A0A8X6FJZ2_TRICU</name>
<proteinExistence type="predicted"/>
<dbReference type="Proteomes" id="UP000887116">
    <property type="component" value="Unassembled WGS sequence"/>
</dbReference>
<gene>
    <name evidence="1" type="ORF">TNCT_358521</name>
</gene>
<organism evidence="1 2">
    <name type="scientific">Trichonephila clavata</name>
    <name type="common">Joro spider</name>
    <name type="synonym">Nephila clavata</name>
    <dbReference type="NCBI Taxonomy" id="2740835"/>
    <lineage>
        <taxon>Eukaryota</taxon>
        <taxon>Metazoa</taxon>
        <taxon>Ecdysozoa</taxon>
        <taxon>Arthropoda</taxon>
        <taxon>Chelicerata</taxon>
        <taxon>Arachnida</taxon>
        <taxon>Araneae</taxon>
        <taxon>Araneomorphae</taxon>
        <taxon>Entelegynae</taxon>
        <taxon>Araneoidea</taxon>
        <taxon>Nephilidae</taxon>
        <taxon>Trichonephila</taxon>
    </lineage>
</organism>
<sequence>MLVVRRHFCQSVGFKEPVSSEDDTTSGKVAPFQWVRFAQLEEYTLSLSAFRPQGQQGIFGINHHTNLRDDLLCITRSRDQPGIVELGQR</sequence>
<protein>
    <submittedName>
        <fullName evidence="1">Uncharacterized protein</fullName>
    </submittedName>
</protein>